<keyword evidence="1" id="KW-0175">Coiled coil</keyword>
<reference evidence="3" key="1">
    <citation type="submission" date="2021-01" db="EMBL/GenBank/DDBJ databases">
        <authorList>
            <person name="Corre E."/>
            <person name="Pelletier E."/>
            <person name="Niang G."/>
            <person name="Scheremetjew M."/>
            <person name="Finn R."/>
            <person name="Kale V."/>
            <person name="Holt S."/>
            <person name="Cochrane G."/>
            <person name="Meng A."/>
            <person name="Brown T."/>
            <person name="Cohen L."/>
        </authorList>
    </citation>
    <scope>NUCLEOTIDE SEQUENCE</scope>
    <source>
        <strain evidence="3">PLY429</strain>
    </source>
</reference>
<feature type="region of interest" description="Disordered" evidence="2">
    <location>
        <begin position="268"/>
        <end position="293"/>
    </location>
</feature>
<dbReference type="InterPro" id="IPR017499">
    <property type="entry name" value="Thf1"/>
</dbReference>
<protein>
    <submittedName>
        <fullName evidence="3">Uncharacterized protein</fullName>
    </submittedName>
</protein>
<feature type="compositionally biased region" description="Low complexity" evidence="2">
    <location>
        <begin position="283"/>
        <end position="293"/>
    </location>
</feature>
<dbReference type="GO" id="GO:0010027">
    <property type="term" value="P:thylakoid membrane organization"/>
    <property type="evidence" value="ECO:0007669"/>
    <property type="project" value="TreeGrafter"/>
</dbReference>
<sequence length="293" mass="31477">MSSTIAAAAAASSTAASAARPSRVSARATSVSRPRASFVAPSRSALLRINTAPVTDRRSVSVTAAAAVMASTKVPTVADTKRAFIEAYPKPMPALYNTVVQEFLVQHHIMRYQKNYKYNPIMAMGFCSVFDQVCEGIDADALPAIFKAYIESLGEDSAKYRADAEKLQELASAANAADLKPNAEGTELQKILADVAADDTFYYTKWFGIGLFRILELGGATEPKALETLVTDLGVKPDSVNRDLLMYKGVLSKMSAARELMAEMMAREKKKQAERDAEKAAAKAETATAEASS</sequence>
<dbReference type="AlphaFoldDB" id="A0A7S1SP76"/>
<dbReference type="EMBL" id="HBGG01013605">
    <property type="protein sequence ID" value="CAD9204766.1"/>
    <property type="molecule type" value="Transcribed_RNA"/>
</dbReference>
<dbReference type="GO" id="GO:0045038">
    <property type="term" value="P:protein import into chloroplast thylakoid membrane"/>
    <property type="evidence" value="ECO:0007669"/>
    <property type="project" value="TreeGrafter"/>
</dbReference>
<dbReference type="GO" id="GO:0009534">
    <property type="term" value="C:chloroplast thylakoid"/>
    <property type="evidence" value="ECO:0007669"/>
    <property type="project" value="TreeGrafter"/>
</dbReference>
<name>A0A7S1SP76_9CHLO</name>
<dbReference type="PANTHER" id="PTHR34793">
    <property type="entry name" value="PROTEIN THYLAKOID FORMATION 1, CHLOROPLASTIC"/>
    <property type="match status" value="1"/>
</dbReference>
<organism evidence="3">
    <name type="scientific">Tetraselmis chuii</name>
    <dbReference type="NCBI Taxonomy" id="63592"/>
    <lineage>
        <taxon>Eukaryota</taxon>
        <taxon>Viridiplantae</taxon>
        <taxon>Chlorophyta</taxon>
        <taxon>core chlorophytes</taxon>
        <taxon>Chlorodendrophyceae</taxon>
        <taxon>Chlorodendrales</taxon>
        <taxon>Chlorodendraceae</taxon>
        <taxon>Tetraselmis</taxon>
    </lineage>
</organism>
<feature type="compositionally biased region" description="Basic and acidic residues" evidence="2">
    <location>
        <begin position="268"/>
        <end position="282"/>
    </location>
</feature>
<evidence type="ECO:0000313" key="3">
    <source>
        <dbReference type="EMBL" id="CAD9204766.1"/>
    </source>
</evidence>
<proteinExistence type="predicted"/>
<accession>A0A7S1SP76</accession>
<dbReference type="GO" id="GO:0045037">
    <property type="term" value="P:protein import into chloroplast stroma"/>
    <property type="evidence" value="ECO:0007669"/>
    <property type="project" value="TreeGrafter"/>
</dbReference>
<dbReference type="PANTHER" id="PTHR34793:SF1">
    <property type="entry name" value="PROTEIN THYLAKOID FORMATION 1, CHLOROPLASTIC"/>
    <property type="match status" value="1"/>
</dbReference>
<gene>
    <name evidence="3" type="ORF">TCHU04912_LOCUS7001</name>
</gene>
<dbReference type="GO" id="GO:0010207">
    <property type="term" value="P:photosystem II assembly"/>
    <property type="evidence" value="ECO:0007669"/>
    <property type="project" value="InterPro"/>
</dbReference>
<evidence type="ECO:0000256" key="1">
    <source>
        <dbReference type="ARBA" id="ARBA00023054"/>
    </source>
</evidence>
<evidence type="ECO:0000256" key="2">
    <source>
        <dbReference type="SAM" id="MobiDB-lite"/>
    </source>
</evidence>
<dbReference type="Pfam" id="PF11264">
    <property type="entry name" value="ThylakoidFormat"/>
    <property type="match status" value="1"/>
</dbReference>